<evidence type="ECO:0000256" key="3">
    <source>
        <dbReference type="ARBA" id="ARBA00023163"/>
    </source>
</evidence>
<dbReference type="InterPro" id="IPR014710">
    <property type="entry name" value="RmlC-like_jellyroll"/>
</dbReference>
<evidence type="ECO:0000256" key="2">
    <source>
        <dbReference type="ARBA" id="ARBA00023125"/>
    </source>
</evidence>
<keyword evidence="6" id="KW-1185">Reference proteome</keyword>
<keyword evidence="1" id="KW-0805">Transcription regulation</keyword>
<evidence type="ECO:0000313" key="6">
    <source>
        <dbReference type="Proteomes" id="UP000189739"/>
    </source>
</evidence>
<dbReference type="SMART" id="SM00342">
    <property type="entry name" value="HTH_ARAC"/>
    <property type="match status" value="1"/>
</dbReference>
<dbReference type="RefSeq" id="WP_078351510.1">
    <property type="nucleotide sequence ID" value="NZ_MBTF01000039.1"/>
</dbReference>
<dbReference type="PROSITE" id="PS01124">
    <property type="entry name" value="HTH_ARAC_FAMILY_2"/>
    <property type="match status" value="1"/>
</dbReference>
<accession>A0A1S9P7C1</accession>
<keyword evidence="2" id="KW-0238">DNA-binding</keyword>
<dbReference type="EMBL" id="MBTF01000039">
    <property type="protein sequence ID" value="OOQ56548.1"/>
    <property type="molecule type" value="Genomic_DNA"/>
</dbReference>
<protein>
    <submittedName>
        <fullName evidence="5">AraC family transcriptional regulator</fullName>
    </submittedName>
</protein>
<keyword evidence="3" id="KW-0804">Transcription</keyword>
<dbReference type="SUPFAM" id="SSF51215">
    <property type="entry name" value="Regulatory protein AraC"/>
    <property type="match status" value="1"/>
</dbReference>
<dbReference type="Pfam" id="PF12833">
    <property type="entry name" value="HTH_18"/>
    <property type="match status" value="1"/>
</dbReference>
<evidence type="ECO:0000259" key="4">
    <source>
        <dbReference type="PROSITE" id="PS01124"/>
    </source>
</evidence>
<dbReference type="PANTHER" id="PTHR43280:SF32">
    <property type="entry name" value="TRANSCRIPTIONAL REGULATORY PROTEIN"/>
    <property type="match status" value="1"/>
</dbReference>
<dbReference type="InterPro" id="IPR037923">
    <property type="entry name" value="HTH-like"/>
</dbReference>
<gene>
    <name evidence="5" type="ORF">BC343_19120</name>
</gene>
<dbReference type="GO" id="GO:0043565">
    <property type="term" value="F:sequence-specific DNA binding"/>
    <property type="evidence" value="ECO:0007669"/>
    <property type="project" value="InterPro"/>
</dbReference>
<dbReference type="GO" id="GO:0003700">
    <property type="term" value="F:DNA-binding transcription factor activity"/>
    <property type="evidence" value="ECO:0007669"/>
    <property type="project" value="InterPro"/>
</dbReference>
<comment type="caution">
    <text evidence="5">The sequence shown here is derived from an EMBL/GenBank/DDBJ whole genome shotgun (WGS) entry which is preliminary data.</text>
</comment>
<reference evidence="5 6" key="1">
    <citation type="submission" date="2016-07" db="EMBL/GenBank/DDBJ databases">
        <title>Genomic analysis of zinc-resistant bacterium Mucilaginibacter pedocola TBZ30.</title>
        <authorList>
            <person name="Huang J."/>
            <person name="Tang J."/>
        </authorList>
    </citation>
    <scope>NUCLEOTIDE SEQUENCE [LARGE SCALE GENOMIC DNA]</scope>
    <source>
        <strain evidence="5 6">TBZ30</strain>
    </source>
</reference>
<dbReference type="InterPro" id="IPR003313">
    <property type="entry name" value="AraC-bd"/>
</dbReference>
<sequence>MPKKGQQIPVNVMADEPGEGIAIEKIAFANIEDIIPAALEAVKLAHRHDRHSFFLLANGKVDIEIDFEAYIMGAPALIYIHPDQVHRTTAFEDVVVWSLGMDNENLRPEYLALLQSISPAKPLSLDADTYSVLTEALSLCLKLVGRKTDRLHHALLRDSCNAAAALFISQYAALATTADKLSRHEGINKAFRELLEKNYRTEKRPAWYADSLNISTPYLNECVKVATGQPVSYHIQQRVILEAKRLLYHSTNSVKQIAAHLGYDDYPYFTRLFAKVTGTTAIAFRSKNLG</sequence>
<feature type="domain" description="HTH araC/xylS-type" evidence="4">
    <location>
        <begin position="189"/>
        <end position="287"/>
    </location>
</feature>
<dbReference type="OrthoDB" id="2585681at2"/>
<evidence type="ECO:0000256" key="1">
    <source>
        <dbReference type="ARBA" id="ARBA00023015"/>
    </source>
</evidence>
<name>A0A1S9P7C1_9SPHI</name>
<dbReference type="Gene3D" id="1.10.10.60">
    <property type="entry name" value="Homeodomain-like"/>
    <property type="match status" value="1"/>
</dbReference>
<dbReference type="InterPro" id="IPR018060">
    <property type="entry name" value="HTH_AraC"/>
</dbReference>
<proteinExistence type="predicted"/>
<dbReference type="AlphaFoldDB" id="A0A1S9P7C1"/>
<dbReference type="Proteomes" id="UP000189739">
    <property type="component" value="Unassembled WGS sequence"/>
</dbReference>
<evidence type="ECO:0000313" key="5">
    <source>
        <dbReference type="EMBL" id="OOQ56548.1"/>
    </source>
</evidence>
<dbReference type="InterPro" id="IPR009057">
    <property type="entry name" value="Homeodomain-like_sf"/>
</dbReference>
<dbReference type="Gene3D" id="2.60.120.10">
    <property type="entry name" value="Jelly Rolls"/>
    <property type="match status" value="1"/>
</dbReference>
<dbReference type="Pfam" id="PF02311">
    <property type="entry name" value="AraC_binding"/>
    <property type="match status" value="1"/>
</dbReference>
<dbReference type="SUPFAM" id="SSF46689">
    <property type="entry name" value="Homeodomain-like"/>
    <property type="match status" value="1"/>
</dbReference>
<dbReference type="STRING" id="1792845.BC343_19120"/>
<dbReference type="PANTHER" id="PTHR43280">
    <property type="entry name" value="ARAC-FAMILY TRANSCRIPTIONAL REGULATOR"/>
    <property type="match status" value="1"/>
</dbReference>
<organism evidence="5 6">
    <name type="scientific">Mucilaginibacter pedocola</name>
    <dbReference type="NCBI Taxonomy" id="1792845"/>
    <lineage>
        <taxon>Bacteria</taxon>
        <taxon>Pseudomonadati</taxon>
        <taxon>Bacteroidota</taxon>
        <taxon>Sphingobacteriia</taxon>
        <taxon>Sphingobacteriales</taxon>
        <taxon>Sphingobacteriaceae</taxon>
        <taxon>Mucilaginibacter</taxon>
    </lineage>
</organism>